<reference evidence="1" key="2">
    <citation type="journal article" date="2022" name="New Phytol.">
        <title>Evolutionary transition to the ectomycorrhizal habit in the genomes of a hyperdiverse lineage of mushroom-forming fungi.</title>
        <authorList>
            <person name="Looney B."/>
            <person name="Miyauchi S."/>
            <person name="Morin E."/>
            <person name="Drula E."/>
            <person name="Courty P.E."/>
            <person name="Kohler A."/>
            <person name="Kuo A."/>
            <person name="LaButti K."/>
            <person name="Pangilinan J."/>
            <person name="Lipzen A."/>
            <person name="Riley R."/>
            <person name="Andreopoulos W."/>
            <person name="He G."/>
            <person name="Johnson J."/>
            <person name="Nolan M."/>
            <person name="Tritt A."/>
            <person name="Barry K.W."/>
            <person name="Grigoriev I.V."/>
            <person name="Nagy L.G."/>
            <person name="Hibbett D."/>
            <person name="Henrissat B."/>
            <person name="Matheny P.B."/>
            <person name="Labbe J."/>
            <person name="Martin F.M."/>
        </authorList>
    </citation>
    <scope>NUCLEOTIDE SEQUENCE</scope>
    <source>
        <strain evidence="1">FP105234-sp</strain>
    </source>
</reference>
<accession>A0ACB8RIU5</accession>
<organism evidence="1 2">
    <name type="scientific">Auriscalpium vulgare</name>
    <dbReference type="NCBI Taxonomy" id="40419"/>
    <lineage>
        <taxon>Eukaryota</taxon>
        <taxon>Fungi</taxon>
        <taxon>Dikarya</taxon>
        <taxon>Basidiomycota</taxon>
        <taxon>Agaricomycotina</taxon>
        <taxon>Agaricomycetes</taxon>
        <taxon>Russulales</taxon>
        <taxon>Auriscalpiaceae</taxon>
        <taxon>Auriscalpium</taxon>
    </lineage>
</organism>
<name>A0ACB8RIU5_9AGAM</name>
<protein>
    <submittedName>
        <fullName evidence="1">Uncharacterized protein</fullName>
    </submittedName>
</protein>
<evidence type="ECO:0000313" key="2">
    <source>
        <dbReference type="Proteomes" id="UP000814033"/>
    </source>
</evidence>
<comment type="caution">
    <text evidence="1">The sequence shown here is derived from an EMBL/GenBank/DDBJ whole genome shotgun (WGS) entry which is preliminary data.</text>
</comment>
<sequence length="229" mass="25832">MDRDGYLNPERVHTRSTLLQSHISAALGYDFAITHLQSAASVFGGIVTDVLLYKISQRADAVHIGEPYPGGRRFRLIAVEYKEHVSLGRVVPLRQPSAHPAFRPEFPEWFVWWPESLRQSIIDRVHGAYILGVPLGEALRRMRAVERGSHKVRTCGSRLEFCVAVEKYPKVTHTVDVTNRHKFGVQELLECSAAAVEKFRVQASFRGDIIILGAVNVALDQWYPIFSVV</sequence>
<dbReference type="Proteomes" id="UP000814033">
    <property type="component" value="Unassembled WGS sequence"/>
</dbReference>
<reference evidence="1" key="1">
    <citation type="submission" date="2021-02" db="EMBL/GenBank/DDBJ databases">
        <authorList>
            <consortium name="DOE Joint Genome Institute"/>
            <person name="Ahrendt S."/>
            <person name="Looney B.P."/>
            <person name="Miyauchi S."/>
            <person name="Morin E."/>
            <person name="Drula E."/>
            <person name="Courty P.E."/>
            <person name="Chicoki N."/>
            <person name="Fauchery L."/>
            <person name="Kohler A."/>
            <person name="Kuo A."/>
            <person name="Labutti K."/>
            <person name="Pangilinan J."/>
            <person name="Lipzen A."/>
            <person name="Riley R."/>
            <person name="Andreopoulos W."/>
            <person name="He G."/>
            <person name="Johnson J."/>
            <person name="Barry K.W."/>
            <person name="Grigoriev I.V."/>
            <person name="Nagy L."/>
            <person name="Hibbett D."/>
            <person name="Henrissat B."/>
            <person name="Matheny P.B."/>
            <person name="Labbe J."/>
            <person name="Martin F."/>
        </authorList>
    </citation>
    <scope>NUCLEOTIDE SEQUENCE</scope>
    <source>
        <strain evidence="1">FP105234-sp</strain>
    </source>
</reference>
<evidence type="ECO:0000313" key="1">
    <source>
        <dbReference type="EMBL" id="KAI0043859.1"/>
    </source>
</evidence>
<dbReference type="EMBL" id="MU276002">
    <property type="protein sequence ID" value="KAI0043859.1"/>
    <property type="molecule type" value="Genomic_DNA"/>
</dbReference>
<proteinExistence type="predicted"/>
<keyword evidence="2" id="KW-1185">Reference proteome</keyword>
<gene>
    <name evidence="1" type="ORF">FA95DRAFT_1574844</name>
</gene>